<evidence type="ECO:0000313" key="1">
    <source>
        <dbReference type="EMBL" id="CAE7753460.1"/>
    </source>
</evidence>
<dbReference type="AlphaFoldDB" id="A0A812XTT0"/>
<dbReference type="Proteomes" id="UP000649617">
    <property type="component" value="Unassembled WGS sequence"/>
</dbReference>
<organism evidence="1 2">
    <name type="scientific">Symbiodinium pilosum</name>
    <name type="common">Dinoflagellate</name>
    <dbReference type="NCBI Taxonomy" id="2952"/>
    <lineage>
        <taxon>Eukaryota</taxon>
        <taxon>Sar</taxon>
        <taxon>Alveolata</taxon>
        <taxon>Dinophyceae</taxon>
        <taxon>Suessiales</taxon>
        <taxon>Symbiodiniaceae</taxon>
        <taxon>Symbiodinium</taxon>
    </lineage>
</organism>
<dbReference type="EMBL" id="CAJNIZ010046665">
    <property type="protein sequence ID" value="CAE7753460.1"/>
    <property type="molecule type" value="Genomic_DNA"/>
</dbReference>
<name>A0A812XTT0_SYMPI</name>
<feature type="non-terminal residue" evidence="1">
    <location>
        <position position="1"/>
    </location>
</feature>
<accession>A0A812XTT0</accession>
<keyword evidence="2" id="KW-1185">Reference proteome</keyword>
<evidence type="ECO:0000313" key="2">
    <source>
        <dbReference type="Proteomes" id="UP000649617"/>
    </source>
</evidence>
<comment type="caution">
    <text evidence="1">The sequence shown here is derived from an EMBL/GenBank/DDBJ whole genome shotgun (WGS) entry which is preliminary data.</text>
</comment>
<proteinExistence type="predicted"/>
<sequence>AVFLLVDACPRWGLVPSTEHFALTLRSLQGPTSWITATQLLDEMRLLGLQTTATFYDGVACAFSS</sequence>
<feature type="non-terminal residue" evidence="1">
    <location>
        <position position="65"/>
    </location>
</feature>
<evidence type="ECO:0008006" key="3">
    <source>
        <dbReference type="Google" id="ProtNLM"/>
    </source>
</evidence>
<gene>
    <name evidence="1" type="ORF">SPIL2461_LOCUS21852</name>
</gene>
<protein>
    <recommendedName>
        <fullName evidence="3">Pentatricopeptide repeat-containing protein</fullName>
    </recommendedName>
</protein>
<reference evidence="1" key="1">
    <citation type="submission" date="2021-02" db="EMBL/GenBank/DDBJ databases">
        <authorList>
            <person name="Dougan E. K."/>
            <person name="Rhodes N."/>
            <person name="Thang M."/>
            <person name="Chan C."/>
        </authorList>
    </citation>
    <scope>NUCLEOTIDE SEQUENCE</scope>
</reference>